<dbReference type="InterPro" id="IPR001279">
    <property type="entry name" value="Metallo-B-lactamas"/>
</dbReference>
<dbReference type="EMBL" id="BAAACW010000007">
    <property type="protein sequence ID" value="GAA0351385.1"/>
    <property type="molecule type" value="Genomic_DNA"/>
</dbReference>
<accession>A0ABN0WZP4</accession>
<evidence type="ECO:0000259" key="5">
    <source>
        <dbReference type="SMART" id="SM00849"/>
    </source>
</evidence>
<dbReference type="SUPFAM" id="SSF56281">
    <property type="entry name" value="Metallo-hydrolase/oxidoreductase"/>
    <property type="match status" value="1"/>
</dbReference>
<gene>
    <name evidence="6" type="ORF">GCM10008932_00670</name>
</gene>
<evidence type="ECO:0000256" key="1">
    <source>
        <dbReference type="ARBA" id="ARBA00007749"/>
    </source>
</evidence>
<reference evidence="6 7" key="1">
    <citation type="journal article" date="2019" name="Int. J. Syst. Evol. Microbiol.">
        <title>The Global Catalogue of Microorganisms (GCM) 10K type strain sequencing project: providing services to taxonomists for standard genome sequencing and annotation.</title>
        <authorList>
            <consortium name="The Broad Institute Genomics Platform"/>
            <consortium name="The Broad Institute Genome Sequencing Center for Infectious Disease"/>
            <person name="Wu L."/>
            <person name="Ma J."/>
        </authorList>
    </citation>
    <scope>NUCLEOTIDE SEQUENCE [LARGE SCALE GENOMIC DNA]</scope>
    <source>
        <strain evidence="6 7">JCM 12662</strain>
    </source>
</reference>
<comment type="caution">
    <text evidence="6">The sequence shown here is derived from an EMBL/GenBank/DDBJ whole genome shotgun (WGS) entry which is preliminary data.</text>
</comment>
<dbReference type="RefSeq" id="WP_343752826.1">
    <property type="nucleotide sequence ID" value="NZ_BAAACW010000007.1"/>
</dbReference>
<dbReference type="Pfam" id="PF00753">
    <property type="entry name" value="Lactamase_B"/>
    <property type="match status" value="1"/>
</dbReference>
<keyword evidence="7" id="KW-1185">Reference proteome</keyword>
<organism evidence="6 7">
    <name type="scientific">Alkalibacterium iburiense</name>
    <dbReference type="NCBI Taxonomy" id="290589"/>
    <lineage>
        <taxon>Bacteria</taxon>
        <taxon>Bacillati</taxon>
        <taxon>Bacillota</taxon>
        <taxon>Bacilli</taxon>
        <taxon>Lactobacillales</taxon>
        <taxon>Carnobacteriaceae</taxon>
        <taxon>Alkalibacterium</taxon>
    </lineage>
</organism>
<sequence>MDSLKINQTTVTWLNGGVSHVDGGTLFGPVPKVLWSRRYPCNEKNLVEMPTEPILIQHNQKNYLIDAGIGKGRFSEKDKRNKGISEESTIPEDLKTIGLSEQDIDVVLMTHLHDDHAAGLTKIENERLVSAYPNAKIIIEQSEWIAMKEPSKRNKGTYPKENWIAIEPQVHVFEGYFTTHDGIELFKTSGHSEGHSVVKLTLGEEVLIHLADLFITHAHINPLWVSAFDDYPLRSIEEKERWISEGLEKEWTFLFYHDAYYRAVQFDKATKEIKQSIKRSKKADVPLRYES</sequence>
<keyword evidence="4" id="KW-0862">Zinc</keyword>
<keyword evidence="3" id="KW-0378">Hydrolase</keyword>
<protein>
    <submittedName>
        <fullName evidence="6">MBL fold metallo-hydrolase</fullName>
    </submittedName>
</protein>
<evidence type="ECO:0000256" key="2">
    <source>
        <dbReference type="ARBA" id="ARBA00022723"/>
    </source>
</evidence>
<comment type="similarity">
    <text evidence="1">Belongs to the metallo-beta-lactamase superfamily.</text>
</comment>
<feature type="domain" description="Metallo-beta-lactamase" evidence="5">
    <location>
        <begin position="50"/>
        <end position="257"/>
    </location>
</feature>
<dbReference type="SMART" id="SM00849">
    <property type="entry name" value="Lactamase_B"/>
    <property type="match status" value="1"/>
</dbReference>
<evidence type="ECO:0000313" key="7">
    <source>
        <dbReference type="Proteomes" id="UP001501166"/>
    </source>
</evidence>
<dbReference type="PANTHER" id="PTHR42978">
    <property type="entry name" value="QUORUM-QUENCHING LACTONASE YTNP-RELATED-RELATED"/>
    <property type="match status" value="1"/>
</dbReference>
<dbReference type="InterPro" id="IPR036866">
    <property type="entry name" value="RibonucZ/Hydroxyglut_hydro"/>
</dbReference>
<evidence type="ECO:0000313" key="6">
    <source>
        <dbReference type="EMBL" id="GAA0351385.1"/>
    </source>
</evidence>
<name>A0ABN0WZP4_9LACT</name>
<evidence type="ECO:0000256" key="3">
    <source>
        <dbReference type="ARBA" id="ARBA00022801"/>
    </source>
</evidence>
<dbReference type="PANTHER" id="PTHR42978:SF6">
    <property type="entry name" value="QUORUM-QUENCHING LACTONASE YTNP-RELATED"/>
    <property type="match status" value="1"/>
</dbReference>
<keyword evidence="2" id="KW-0479">Metal-binding</keyword>
<dbReference type="InterPro" id="IPR051013">
    <property type="entry name" value="MBL_superfamily_lactonases"/>
</dbReference>
<dbReference type="Gene3D" id="3.60.15.10">
    <property type="entry name" value="Ribonuclease Z/Hydroxyacylglutathione hydrolase-like"/>
    <property type="match status" value="1"/>
</dbReference>
<dbReference type="Proteomes" id="UP001501166">
    <property type="component" value="Unassembled WGS sequence"/>
</dbReference>
<proteinExistence type="inferred from homology"/>
<evidence type="ECO:0000256" key="4">
    <source>
        <dbReference type="ARBA" id="ARBA00022833"/>
    </source>
</evidence>